<dbReference type="Proteomes" id="UP000199207">
    <property type="component" value="Unassembled WGS sequence"/>
</dbReference>
<proteinExistence type="predicted"/>
<evidence type="ECO:0000256" key="1">
    <source>
        <dbReference type="SAM" id="MobiDB-lite"/>
    </source>
</evidence>
<sequence length="587" mass="64312">MSQPSRPSTSLPPLSPNYALKHKWAFTEGVETHGRWSVEYQFRPARGHHPHLLVVFASVGTVWGFGNQLDQVQCNILRIKDRFDGGTSYYIARDMDCSLQEAVQAVIRGFAERLGLNSREQVTLLGHSKGGSAALYYGVKYDYRNIVMSTPQYFLGSYSHNHGNLGASVLGKGQPAESVAALDRVLPELLEAEKNFDRNVYLLSSPADYQYEQEVKHMLPALRRYDNFSFLFLRSPTIRRHEEVVRQGMPLVWSVLHALTEGMVPRLGELELGSDTEDPRAAAAHLAALRAGDTALAVLRQAAFDGGTARLAGHAFLPGRPGGPEPRETKRLVLERDGRCWVFPLETTKAAKLYREYWDSFFCEYADGGFAGQGLGFDGLPLGRFQVSVCITGDSDSGSGSGSGDGSAGGGIERRTRLVARQPVDRRTAAGGTETVLRGGQGGIEIVRRSVIGTDSPALVVEVKKCREQDRTIDVEGVFFLPGRNADRAAHATYYLVLDGKPGRFSFPLQAGRNPAAVRRHVPPEDFGSYDFGYFTTPGGRGIDAGEVPAGRYRVLVSMSAGGALYTRKAGRISLSRPRNGNRERSR</sequence>
<dbReference type="AlphaFoldDB" id="A0A1I1R845"/>
<dbReference type="InterPro" id="IPR029058">
    <property type="entry name" value="AB_hydrolase_fold"/>
</dbReference>
<dbReference type="RefSeq" id="WP_093840345.1">
    <property type="nucleotide sequence ID" value="NZ_FOLM01000012.1"/>
</dbReference>
<feature type="compositionally biased region" description="Gly residues" evidence="1">
    <location>
        <begin position="399"/>
        <end position="411"/>
    </location>
</feature>
<dbReference type="OrthoDB" id="6546405at2"/>
<protein>
    <submittedName>
        <fullName evidence="2">Uncharacterized protein</fullName>
    </submittedName>
</protein>
<keyword evidence="3" id="KW-1185">Reference proteome</keyword>
<dbReference type="Gene3D" id="3.40.50.1820">
    <property type="entry name" value="alpha/beta hydrolase"/>
    <property type="match status" value="1"/>
</dbReference>
<dbReference type="STRING" id="910347.SAMN05421773_11249"/>
<gene>
    <name evidence="2" type="ORF">SAMN05421773_11249</name>
</gene>
<reference evidence="2 3" key="1">
    <citation type="submission" date="2016-10" db="EMBL/GenBank/DDBJ databases">
        <authorList>
            <person name="de Groot N.N."/>
        </authorList>
    </citation>
    <scope>NUCLEOTIDE SEQUENCE [LARGE SCALE GENOMIC DNA]</scope>
    <source>
        <strain evidence="2 3">CGMCC 4.5739</strain>
    </source>
</reference>
<feature type="region of interest" description="Disordered" evidence="1">
    <location>
        <begin position="395"/>
        <end position="418"/>
    </location>
</feature>
<evidence type="ECO:0000313" key="3">
    <source>
        <dbReference type="Proteomes" id="UP000199207"/>
    </source>
</evidence>
<dbReference type="SUPFAM" id="SSF53474">
    <property type="entry name" value="alpha/beta-Hydrolases"/>
    <property type="match status" value="1"/>
</dbReference>
<organism evidence="2 3">
    <name type="scientific">Streptomyces aidingensis</name>
    <dbReference type="NCBI Taxonomy" id="910347"/>
    <lineage>
        <taxon>Bacteria</taxon>
        <taxon>Bacillati</taxon>
        <taxon>Actinomycetota</taxon>
        <taxon>Actinomycetes</taxon>
        <taxon>Kitasatosporales</taxon>
        <taxon>Streptomycetaceae</taxon>
        <taxon>Streptomyces</taxon>
    </lineage>
</organism>
<dbReference type="EMBL" id="FOLM01000012">
    <property type="protein sequence ID" value="SFD26490.1"/>
    <property type="molecule type" value="Genomic_DNA"/>
</dbReference>
<evidence type="ECO:0000313" key="2">
    <source>
        <dbReference type="EMBL" id="SFD26490.1"/>
    </source>
</evidence>
<accession>A0A1I1R845</accession>
<name>A0A1I1R845_9ACTN</name>